<evidence type="ECO:0000256" key="2">
    <source>
        <dbReference type="SAM" id="SignalP"/>
    </source>
</evidence>
<organism evidence="3 4">
    <name type="scientific">Gossypium arboreum</name>
    <name type="common">Tree cotton</name>
    <name type="synonym">Gossypium nanking</name>
    <dbReference type="NCBI Taxonomy" id="29729"/>
    <lineage>
        <taxon>Eukaryota</taxon>
        <taxon>Viridiplantae</taxon>
        <taxon>Streptophyta</taxon>
        <taxon>Embryophyta</taxon>
        <taxon>Tracheophyta</taxon>
        <taxon>Spermatophyta</taxon>
        <taxon>Magnoliopsida</taxon>
        <taxon>eudicotyledons</taxon>
        <taxon>Gunneridae</taxon>
        <taxon>Pentapetalae</taxon>
        <taxon>rosids</taxon>
        <taxon>malvids</taxon>
        <taxon>Malvales</taxon>
        <taxon>Malvaceae</taxon>
        <taxon>Malvoideae</taxon>
        <taxon>Gossypium</taxon>
    </lineage>
</organism>
<dbReference type="Proteomes" id="UP001358586">
    <property type="component" value="Chromosome 1"/>
</dbReference>
<dbReference type="Pfam" id="PF01190">
    <property type="entry name" value="Pollen_Ole_e_1"/>
    <property type="match status" value="1"/>
</dbReference>
<dbReference type="EMBL" id="JARKNE010000001">
    <property type="protein sequence ID" value="KAK5845772.1"/>
    <property type="molecule type" value="Genomic_DNA"/>
</dbReference>
<gene>
    <name evidence="3" type="ORF">PVK06_001993</name>
</gene>
<keyword evidence="4" id="KW-1185">Reference proteome</keyword>
<keyword evidence="1 2" id="KW-0732">Signal</keyword>
<accession>A0ABR0R2I5</accession>
<proteinExistence type="predicted"/>
<evidence type="ECO:0000313" key="3">
    <source>
        <dbReference type="EMBL" id="KAK5845772.1"/>
    </source>
</evidence>
<evidence type="ECO:0000313" key="4">
    <source>
        <dbReference type="Proteomes" id="UP001358586"/>
    </source>
</evidence>
<reference evidence="3 4" key="1">
    <citation type="submission" date="2023-03" db="EMBL/GenBank/DDBJ databases">
        <title>WGS of Gossypium arboreum.</title>
        <authorList>
            <person name="Yu D."/>
        </authorList>
    </citation>
    <scope>NUCLEOTIDE SEQUENCE [LARGE SCALE GENOMIC DNA]</scope>
    <source>
        <tissue evidence="3">Leaf</tissue>
    </source>
</reference>
<name>A0ABR0R2I5_GOSAR</name>
<evidence type="ECO:0000256" key="1">
    <source>
        <dbReference type="ARBA" id="ARBA00022729"/>
    </source>
</evidence>
<comment type="caution">
    <text evidence="3">The sequence shown here is derived from an EMBL/GenBank/DDBJ whole genome shotgun (WGS) entry which is preliminary data.</text>
</comment>
<sequence length="230" mass="25581">MARKVLMMLIAASLLMGCSFNEAVGTVVAGVQVIHLGGKVMCQDCTKSYGEWTHGSQPIKGGKVSVTCKDDRSRIIYYASDESDEEGNFNMAVNKYINGKELQPKSCLVRLVSSTHLTCKIPTNFAGGITGVNLPVKPTVLYRDLVKYQLGIFFYTTPRLVETLRSSKEIQIGRLRDCRSGLWEVERSGLSNPRGVKEFSSAVDTIGNFLLVLDRRLIYVDSNCKFKQHE</sequence>
<dbReference type="PROSITE" id="PS51257">
    <property type="entry name" value="PROKAR_LIPOPROTEIN"/>
    <property type="match status" value="1"/>
</dbReference>
<dbReference type="PANTHER" id="PTHR33470:SF29">
    <property type="entry name" value="POLLEN OLE E 1 ALLERGEN AND EXTENSIN FAMILY PROTEIN"/>
    <property type="match status" value="1"/>
</dbReference>
<protein>
    <submittedName>
        <fullName evidence="3">Uncharacterized protein</fullName>
    </submittedName>
</protein>
<dbReference type="PANTHER" id="PTHR33470">
    <property type="entry name" value="OS01G0164075 PROTEIN"/>
    <property type="match status" value="1"/>
</dbReference>
<feature type="chain" id="PRO_5047324369" evidence="2">
    <location>
        <begin position="24"/>
        <end position="230"/>
    </location>
</feature>
<feature type="signal peptide" evidence="2">
    <location>
        <begin position="1"/>
        <end position="23"/>
    </location>
</feature>